<dbReference type="PANTHER" id="PTHR11102:SF160">
    <property type="entry name" value="ERAD-ASSOCIATED E3 UBIQUITIN-PROTEIN LIGASE COMPONENT HRD3"/>
    <property type="match status" value="1"/>
</dbReference>
<dbReference type="PANTHER" id="PTHR11102">
    <property type="entry name" value="SEL-1-LIKE PROTEIN"/>
    <property type="match status" value="1"/>
</dbReference>
<dbReference type="InterPro" id="IPR050767">
    <property type="entry name" value="Sel1_AlgK"/>
</dbReference>
<reference evidence="2" key="1">
    <citation type="submission" date="2021-01" db="EMBL/GenBank/DDBJ databases">
        <title>Modified the classification status of verrucomicrobia.</title>
        <authorList>
            <person name="Feng X."/>
        </authorList>
    </citation>
    <scope>NUCLEOTIDE SEQUENCE</scope>
    <source>
        <strain evidence="2">KCTC 22041</strain>
    </source>
</reference>
<dbReference type="SMART" id="SM00671">
    <property type="entry name" value="SEL1"/>
    <property type="match status" value="8"/>
</dbReference>
<dbReference type="InterPro" id="IPR011990">
    <property type="entry name" value="TPR-like_helical_dom_sf"/>
</dbReference>
<evidence type="ECO:0000313" key="2">
    <source>
        <dbReference type="EMBL" id="MBK1881128.1"/>
    </source>
</evidence>
<keyword evidence="1" id="KW-0732">Signal</keyword>
<name>A0A934S3B4_9BACT</name>
<feature type="chain" id="PRO_5037372180" evidence="1">
    <location>
        <begin position="22"/>
        <end position="502"/>
    </location>
</feature>
<keyword evidence="3" id="KW-1185">Reference proteome</keyword>
<feature type="signal peptide" evidence="1">
    <location>
        <begin position="1"/>
        <end position="21"/>
    </location>
</feature>
<comment type="caution">
    <text evidence="2">The sequence shown here is derived from an EMBL/GenBank/DDBJ whole genome shotgun (WGS) entry which is preliminary data.</text>
</comment>
<dbReference type="InterPro" id="IPR006597">
    <property type="entry name" value="Sel1-like"/>
</dbReference>
<dbReference type="EMBL" id="JAENIJ010000002">
    <property type="protein sequence ID" value="MBK1881128.1"/>
    <property type="molecule type" value="Genomic_DNA"/>
</dbReference>
<dbReference type="SUPFAM" id="SSF81901">
    <property type="entry name" value="HCP-like"/>
    <property type="match status" value="3"/>
</dbReference>
<evidence type="ECO:0000313" key="3">
    <source>
        <dbReference type="Proteomes" id="UP000603141"/>
    </source>
</evidence>
<gene>
    <name evidence="2" type="ORF">JIN85_01810</name>
</gene>
<dbReference type="Proteomes" id="UP000603141">
    <property type="component" value="Unassembled WGS sequence"/>
</dbReference>
<dbReference type="AlphaFoldDB" id="A0A934S3B4"/>
<evidence type="ECO:0000256" key="1">
    <source>
        <dbReference type="SAM" id="SignalP"/>
    </source>
</evidence>
<organism evidence="2 3">
    <name type="scientific">Luteolibacter pohnpeiensis</name>
    <dbReference type="NCBI Taxonomy" id="454153"/>
    <lineage>
        <taxon>Bacteria</taxon>
        <taxon>Pseudomonadati</taxon>
        <taxon>Verrucomicrobiota</taxon>
        <taxon>Verrucomicrobiia</taxon>
        <taxon>Verrucomicrobiales</taxon>
        <taxon>Verrucomicrobiaceae</taxon>
        <taxon>Luteolibacter</taxon>
    </lineage>
</organism>
<dbReference type="Gene3D" id="1.25.40.10">
    <property type="entry name" value="Tetratricopeptide repeat domain"/>
    <property type="match status" value="2"/>
</dbReference>
<sequence length="502" mass="53359">MRFKFPLLFLLGAISLGSVHAAEPGTDPAPPAIPTEVDGPVKAAVDAFQAGDFDKAMELAKPLVEKGNADALYLMGFAYETGKGVELSQEQALDYYLKAAAKGQNDAAYRIAFIYLASEDPKVREDAKKRLETKAETDPQVAGRILGEAYLRGRFSKEPDYDQAVQWWGKSADAGDVTAMVLLGRLYEGQFGFADKIDIKKAMAAFKRAADQGDAGAMVTLASRLLSGPEEIRDLKLGREWLDKAIALKNPSAYLVLGDFEEKVNHDDKAALAAFERGKDAGQPDCAMRAADFYLEGKTVDKDQGRAVDLLETAAKAGNPEAHFKLAVIRLSGDKPDLMAGYNNLLNASVGGLAEAQNELGLFYLSGKLAVADPAAAAAWLGKAAQAGYPQAQNNLGAMYERGVGVPQNLGNAGKLYSMAADQGNGPATFAVARMLSQGLGTKVDLPKSWAYATLASERGETSGKELADKLFGGFDDAQKKQAQVELGAIKSGKAKASSEGK</sequence>
<accession>A0A934S3B4</accession>
<dbReference type="RefSeq" id="WP_200267008.1">
    <property type="nucleotide sequence ID" value="NZ_JAENIJ010000002.1"/>
</dbReference>
<proteinExistence type="predicted"/>
<dbReference type="Pfam" id="PF08238">
    <property type="entry name" value="Sel1"/>
    <property type="match status" value="8"/>
</dbReference>
<protein>
    <submittedName>
        <fullName evidence="2">Sel1 repeat family protein</fullName>
    </submittedName>
</protein>